<feature type="non-terminal residue" evidence="1">
    <location>
        <position position="154"/>
    </location>
</feature>
<protein>
    <submittedName>
        <fullName evidence="1">Uncharacterized protein</fullName>
    </submittedName>
</protein>
<evidence type="ECO:0000313" key="1">
    <source>
        <dbReference type="EMBL" id="KAJ7093852.1"/>
    </source>
</evidence>
<keyword evidence="2" id="KW-1185">Reference proteome</keyword>
<evidence type="ECO:0000313" key="2">
    <source>
        <dbReference type="Proteomes" id="UP001222325"/>
    </source>
</evidence>
<name>A0AAD6U884_9AGAR</name>
<dbReference type="EMBL" id="JARJCN010000015">
    <property type="protein sequence ID" value="KAJ7093852.1"/>
    <property type="molecule type" value="Genomic_DNA"/>
</dbReference>
<accession>A0AAD6U884</accession>
<organism evidence="1 2">
    <name type="scientific">Mycena belliarum</name>
    <dbReference type="NCBI Taxonomy" id="1033014"/>
    <lineage>
        <taxon>Eukaryota</taxon>
        <taxon>Fungi</taxon>
        <taxon>Dikarya</taxon>
        <taxon>Basidiomycota</taxon>
        <taxon>Agaricomycotina</taxon>
        <taxon>Agaricomycetes</taxon>
        <taxon>Agaricomycetidae</taxon>
        <taxon>Agaricales</taxon>
        <taxon>Marasmiineae</taxon>
        <taxon>Mycenaceae</taxon>
        <taxon>Mycena</taxon>
    </lineage>
</organism>
<dbReference type="AlphaFoldDB" id="A0AAD6U884"/>
<gene>
    <name evidence="1" type="ORF">B0H15DRAFT_143496</name>
</gene>
<sequence length="154" mass="17590">ARSSIIARSLPRLGGLAPDPYQTRRSIKARFSSLFFLAISLSDSGKLAKLSTTHHALHPHPPRALPRRPRVRPKLRQPRHLQVHARLPRACVPPCRWTLPGPEELPVLPPLGLRRLRRCRRRREHRGRFGGARTVLLISILASSFKTCRRRPEV</sequence>
<comment type="caution">
    <text evidence="1">The sequence shown here is derived from an EMBL/GenBank/DDBJ whole genome shotgun (WGS) entry which is preliminary data.</text>
</comment>
<reference evidence="1" key="1">
    <citation type="submission" date="2023-03" db="EMBL/GenBank/DDBJ databases">
        <title>Massive genome expansion in bonnet fungi (Mycena s.s.) driven by repeated elements and novel gene families across ecological guilds.</title>
        <authorList>
            <consortium name="Lawrence Berkeley National Laboratory"/>
            <person name="Harder C.B."/>
            <person name="Miyauchi S."/>
            <person name="Viragh M."/>
            <person name="Kuo A."/>
            <person name="Thoen E."/>
            <person name="Andreopoulos B."/>
            <person name="Lu D."/>
            <person name="Skrede I."/>
            <person name="Drula E."/>
            <person name="Henrissat B."/>
            <person name="Morin E."/>
            <person name="Kohler A."/>
            <person name="Barry K."/>
            <person name="LaButti K."/>
            <person name="Morin E."/>
            <person name="Salamov A."/>
            <person name="Lipzen A."/>
            <person name="Mereny Z."/>
            <person name="Hegedus B."/>
            <person name="Baldrian P."/>
            <person name="Stursova M."/>
            <person name="Weitz H."/>
            <person name="Taylor A."/>
            <person name="Grigoriev I.V."/>
            <person name="Nagy L.G."/>
            <person name="Martin F."/>
            <person name="Kauserud H."/>
        </authorList>
    </citation>
    <scope>NUCLEOTIDE SEQUENCE</scope>
    <source>
        <strain evidence="1">CBHHK173m</strain>
    </source>
</reference>
<dbReference type="Proteomes" id="UP001222325">
    <property type="component" value="Unassembled WGS sequence"/>
</dbReference>
<proteinExistence type="predicted"/>